<dbReference type="InterPro" id="IPR006146">
    <property type="entry name" value="5'-Nucleotdase_CS"/>
</dbReference>
<dbReference type="PANTHER" id="PTHR11575">
    <property type="entry name" value="5'-NUCLEOTIDASE-RELATED"/>
    <property type="match status" value="1"/>
</dbReference>
<gene>
    <name evidence="6" type="primary">cpdB</name>
    <name evidence="6" type="ORF">HMPREF0658_0134</name>
</gene>
<dbReference type="GO" id="GO:0009166">
    <property type="term" value="P:nucleotide catabolic process"/>
    <property type="evidence" value="ECO:0007669"/>
    <property type="project" value="InterPro"/>
</dbReference>
<evidence type="ECO:0000256" key="3">
    <source>
        <dbReference type="RuleBase" id="RU362119"/>
    </source>
</evidence>
<evidence type="ECO:0000313" key="6">
    <source>
        <dbReference type="EMBL" id="EFM02992.1"/>
    </source>
</evidence>
<evidence type="ECO:0000256" key="2">
    <source>
        <dbReference type="ARBA" id="ARBA00022729"/>
    </source>
</evidence>
<accession>E0NPN3</accession>
<name>E0NPN3_9BACT</name>
<keyword evidence="3 6" id="KW-0378">Hydrolase</keyword>
<dbReference type="Gene3D" id="3.90.780.10">
    <property type="entry name" value="5'-Nucleotidase, C-terminal domain"/>
    <property type="match status" value="1"/>
</dbReference>
<dbReference type="SUPFAM" id="SSF55816">
    <property type="entry name" value="5'-nucleotidase (syn. UDP-sugar hydrolase), C-terminal domain"/>
    <property type="match status" value="1"/>
</dbReference>
<dbReference type="EMBL" id="AEEI01000004">
    <property type="protein sequence ID" value="EFM02992.1"/>
    <property type="molecule type" value="Genomic_DNA"/>
</dbReference>
<dbReference type="PRINTS" id="PR01607">
    <property type="entry name" value="APYRASEFAMLY"/>
</dbReference>
<sequence>MEGCVGNSQVFINFASLKKRKTMKKLIAVCLTALCFHTQTMAQTSSITLKVIETSDVHGYFFPWDYINRKPLKGTMARVSSYVRRMRAQYGDGVILLDNGDILQGQPTSYFYDYIRPDEENIAASIMNYMGYDAQNMGNHDIETGHPVFDKWMKELKAPTLGANVVDVGTGRPYLKPYVMLDKGGVRVAVVGLLTPAIPNWVSENLWSGLRFDEMVSSARYWMKHIQATEKPDVVIGIFHSGKEGGIQTDGYEEDASLRVAREVPGFDLILYGHDHTAHNDTVHNAEGRTVVCLDPSCHALLVGDAEIRLTMDKGKVTDRQVTGRLTDISEEPIDEDFMNHFKRQREAVAAFVGRKIGYFENDIYTRDCYFGSAAFTDFILNLQLQLTGADVAFNAPLSFDESIRKGAVYVSDMFNLYRYENQIYVMKLTGKEIKNYLEMSYALWTNTMTSPEDHIMLLNDGAKSDRQRFGFKNLAFNFDSAAGIDYEVDVTKPEGQKIRILRMSNGRPFDENAWYKVAVNSYRGNGGGELLTKGAGIPRESLKSRILFQSEKDQRYYLMKEIERQGTLHPQANHNWKFVPEEWTKPAIERDRKLIFGR</sequence>
<dbReference type="EC" id="3.1.3.5" evidence="6"/>
<dbReference type="eggNOG" id="COG0737">
    <property type="taxonomic scope" value="Bacteria"/>
</dbReference>
<dbReference type="InterPro" id="IPR029052">
    <property type="entry name" value="Metallo-depent_PP-like"/>
</dbReference>
<dbReference type="GO" id="GO:0030288">
    <property type="term" value="C:outer membrane-bounded periplasmic space"/>
    <property type="evidence" value="ECO:0007669"/>
    <property type="project" value="TreeGrafter"/>
</dbReference>
<dbReference type="InterPro" id="IPR008334">
    <property type="entry name" value="5'-Nucleotdase_C"/>
</dbReference>
<keyword evidence="2 3" id="KW-0732">Signal</keyword>
<feature type="domain" description="5'-Nucleotidase C-terminal" evidence="5">
    <location>
        <begin position="357"/>
        <end position="530"/>
    </location>
</feature>
<feature type="chain" id="PRO_5005127526" evidence="3">
    <location>
        <begin position="43"/>
        <end position="599"/>
    </location>
</feature>
<evidence type="ECO:0000256" key="1">
    <source>
        <dbReference type="ARBA" id="ARBA00006654"/>
    </source>
</evidence>
<protein>
    <submittedName>
        <fullName evidence="6">5'-nucleotidase, C-terminal domain protein</fullName>
        <ecNumber evidence="6">3.1.3.5</ecNumber>
    </submittedName>
</protein>
<dbReference type="InterPro" id="IPR006179">
    <property type="entry name" value="5_nucleotidase/apyrase"/>
</dbReference>
<dbReference type="InterPro" id="IPR004843">
    <property type="entry name" value="Calcineurin-like_PHP"/>
</dbReference>
<keyword evidence="7" id="KW-1185">Reference proteome</keyword>
<dbReference type="Gene3D" id="3.60.21.10">
    <property type="match status" value="1"/>
</dbReference>
<dbReference type="PROSITE" id="PS00785">
    <property type="entry name" value="5_NUCLEOTIDASE_1"/>
    <property type="match status" value="1"/>
</dbReference>
<dbReference type="GO" id="GO:0008253">
    <property type="term" value="F:5'-nucleotidase activity"/>
    <property type="evidence" value="ECO:0007669"/>
    <property type="project" value="UniProtKB-EC"/>
</dbReference>
<reference evidence="6" key="1">
    <citation type="submission" date="2010-07" db="EMBL/GenBank/DDBJ databases">
        <authorList>
            <person name="Muzny D."/>
            <person name="Qin X."/>
            <person name="Deng J."/>
            <person name="Jiang H."/>
            <person name="Liu Y."/>
            <person name="Qu J."/>
            <person name="Song X.-Z."/>
            <person name="Zhang L."/>
            <person name="Thornton R."/>
            <person name="Coyle M."/>
            <person name="Francisco L."/>
            <person name="Jackson L."/>
            <person name="Javaid M."/>
            <person name="Korchina V."/>
            <person name="Kovar C."/>
            <person name="Mata R."/>
            <person name="Mathew T."/>
            <person name="Ngo R."/>
            <person name="Nguyen L."/>
            <person name="Nguyen N."/>
            <person name="Okwuonu G."/>
            <person name="Ongeri F."/>
            <person name="Pham C."/>
            <person name="Simmons D."/>
            <person name="Wilczek-Boney K."/>
            <person name="Hale W."/>
            <person name="Jakkamsetti A."/>
            <person name="Pham P."/>
            <person name="Ruth R."/>
            <person name="San Lucas F."/>
            <person name="Warren J."/>
            <person name="Zhang J."/>
            <person name="Zhao Z."/>
            <person name="Zhou C."/>
            <person name="Zhu D."/>
            <person name="Lee S."/>
            <person name="Bess C."/>
            <person name="Blankenburg K."/>
            <person name="Forbes L."/>
            <person name="Fu Q."/>
            <person name="Gubbala S."/>
            <person name="Hirani K."/>
            <person name="Jayaseelan J.C."/>
            <person name="Lara F."/>
            <person name="Munidasa M."/>
            <person name="Palculict T."/>
            <person name="Patil S."/>
            <person name="Pu L.-L."/>
            <person name="Saada N."/>
            <person name="Tang L."/>
            <person name="Weissenberger G."/>
            <person name="Zhu Y."/>
            <person name="Hemphill L."/>
            <person name="Shang Y."/>
            <person name="Youmans B."/>
            <person name="Ayvaz T."/>
            <person name="Ross M."/>
            <person name="Santibanez J."/>
            <person name="Aqrawi P."/>
            <person name="Gross S."/>
            <person name="Joshi V."/>
            <person name="Fowler G."/>
            <person name="Nazareth L."/>
            <person name="Reid J."/>
            <person name="Worley K."/>
            <person name="Petrosino J."/>
            <person name="Highlander S."/>
            <person name="Gibbs R."/>
        </authorList>
    </citation>
    <scope>NUCLEOTIDE SEQUENCE [LARGE SCALE GENOMIC DNA]</scope>
    <source>
        <strain evidence="6">DSM 16973</strain>
    </source>
</reference>
<dbReference type="STRING" id="862515.HMPREF0658_0134"/>
<dbReference type="HOGENOM" id="CLU_005854_4_3_10"/>
<dbReference type="SUPFAM" id="SSF56300">
    <property type="entry name" value="Metallo-dependent phosphatases"/>
    <property type="match status" value="1"/>
</dbReference>
<organism evidence="6 7">
    <name type="scientific">Hoylesella marshii DSM 16973 = JCM 13450</name>
    <dbReference type="NCBI Taxonomy" id="862515"/>
    <lineage>
        <taxon>Bacteria</taxon>
        <taxon>Pseudomonadati</taxon>
        <taxon>Bacteroidota</taxon>
        <taxon>Bacteroidia</taxon>
        <taxon>Bacteroidales</taxon>
        <taxon>Prevotellaceae</taxon>
        <taxon>Hoylesella</taxon>
    </lineage>
</organism>
<dbReference type="AlphaFoldDB" id="E0NPN3"/>
<comment type="caution">
    <text evidence="6">The sequence shown here is derived from an EMBL/GenBank/DDBJ whole genome shotgun (WGS) entry which is preliminary data.</text>
</comment>
<feature type="signal peptide" evidence="3">
    <location>
        <begin position="1"/>
        <end position="42"/>
    </location>
</feature>
<dbReference type="Pfam" id="PF02872">
    <property type="entry name" value="5_nucleotid_C"/>
    <property type="match status" value="1"/>
</dbReference>
<feature type="domain" description="Calcineurin-like phosphoesterase" evidence="4">
    <location>
        <begin position="50"/>
        <end position="277"/>
    </location>
</feature>
<dbReference type="Proteomes" id="UP000004394">
    <property type="component" value="Unassembled WGS sequence"/>
</dbReference>
<evidence type="ECO:0000259" key="4">
    <source>
        <dbReference type="Pfam" id="PF00149"/>
    </source>
</evidence>
<proteinExistence type="inferred from homology"/>
<dbReference type="InterPro" id="IPR036907">
    <property type="entry name" value="5'-Nucleotdase_C_sf"/>
</dbReference>
<evidence type="ECO:0000313" key="7">
    <source>
        <dbReference type="Proteomes" id="UP000004394"/>
    </source>
</evidence>
<dbReference type="PANTHER" id="PTHR11575:SF6">
    <property type="entry name" value="2',3'-CYCLIC-NUCLEOTIDE 2'-PHOSPHODIESTERASE_3'-NUCLEOTIDASE"/>
    <property type="match status" value="1"/>
</dbReference>
<dbReference type="GO" id="GO:0046872">
    <property type="term" value="F:metal ion binding"/>
    <property type="evidence" value="ECO:0007669"/>
    <property type="project" value="InterPro"/>
</dbReference>
<dbReference type="Pfam" id="PF00149">
    <property type="entry name" value="Metallophos"/>
    <property type="match status" value="1"/>
</dbReference>
<comment type="similarity">
    <text evidence="1 3">Belongs to the 5'-nucleotidase family.</text>
</comment>
<evidence type="ECO:0000259" key="5">
    <source>
        <dbReference type="Pfam" id="PF02872"/>
    </source>
</evidence>
<dbReference type="GO" id="GO:0000166">
    <property type="term" value="F:nucleotide binding"/>
    <property type="evidence" value="ECO:0007669"/>
    <property type="project" value="UniProtKB-KW"/>
</dbReference>
<keyword evidence="3" id="KW-0547">Nucleotide-binding</keyword>